<dbReference type="PROSITE" id="PS50263">
    <property type="entry name" value="CN_HYDROLASE"/>
    <property type="match status" value="1"/>
</dbReference>
<dbReference type="SUPFAM" id="SSF56317">
    <property type="entry name" value="Carbon-nitrogen hydrolase"/>
    <property type="match status" value="1"/>
</dbReference>
<evidence type="ECO:0000313" key="5">
    <source>
        <dbReference type="Proteomes" id="UP000272781"/>
    </source>
</evidence>
<feature type="domain" description="CN hydrolase" evidence="2">
    <location>
        <begin position="1"/>
        <end position="266"/>
    </location>
</feature>
<accession>A0AAJ4UY03</accession>
<dbReference type="CDD" id="cd07573">
    <property type="entry name" value="CPA"/>
    <property type="match status" value="1"/>
</dbReference>
<evidence type="ECO:0000313" key="4">
    <source>
        <dbReference type="EMBL" id="ROR40159.1"/>
    </source>
</evidence>
<dbReference type="AlphaFoldDB" id="A0AAJ4UY03"/>
<dbReference type="EMBL" id="RJVK01000002">
    <property type="protein sequence ID" value="ROR40159.1"/>
    <property type="molecule type" value="Genomic_DNA"/>
</dbReference>
<keyword evidence="1 3" id="KW-0378">Hydrolase</keyword>
<name>A0AAJ4UY03_9BACT</name>
<evidence type="ECO:0000256" key="1">
    <source>
        <dbReference type="ARBA" id="ARBA00022801"/>
    </source>
</evidence>
<organism evidence="4 5">
    <name type="scientific">Caminibacter pacificus</name>
    <dbReference type="NCBI Taxonomy" id="1424653"/>
    <lineage>
        <taxon>Bacteria</taxon>
        <taxon>Pseudomonadati</taxon>
        <taxon>Campylobacterota</taxon>
        <taxon>Epsilonproteobacteria</taxon>
        <taxon>Nautiliales</taxon>
        <taxon>Nautiliaceae</taxon>
        <taxon>Caminibacter</taxon>
    </lineage>
</organism>
<evidence type="ECO:0000259" key="2">
    <source>
        <dbReference type="PROSITE" id="PS50263"/>
    </source>
</evidence>
<proteinExistence type="predicted"/>
<sequence length="298" mass="34419">MKISLIQQEYKGNKADTVAHTVEMIKKAKGELVILQELHQNEYFCKCEDTKYFDYAESFKEDVEFWRKVSEEQNIVLVTSLFEKVMDGIYYNTAVVFDRGEIAGKYRKTHIPDDPGFYEKFYFTPGDEIEPIDTSVGRLGVLVCWDQWYPEPARIMALKGAEILIYPTAIGWLMCPENRVDELCEKENTPEEKQKMLNAWLSVQRGHAVANGVYVVAVNRVGREKDESEVLGGIEFWGNSFIYGPQGEVIAKAGGNEEIIEADIDLKGAAEVRKIWPFFRDRRIELYDCLKRRYCKCD</sequence>
<dbReference type="Proteomes" id="UP000298805">
    <property type="component" value="Chromosome"/>
</dbReference>
<dbReference type="Pfam" id="PF00795">
    <property type="entry name" value="CN_hydrolase"/>
    <property type="match status" value="1"/>
</dbReference>
<dbReference type="Proteomes" id="UP000272781">
    <property type="component" value="Unassembled WGS sequence"/>
</dbReference>
<dbReference type="Gene3D" id="3.60.110.10">
    <property type="entry name" value="Carbon-nitrogen hydrolase"/>
    <property type="match status" value="1"/>
</dbReference>
<gene>
    <name evidence="3" type="ORF">C6V80_01405</name>
    <name evidence="4" type="ORF">EDC58_1146</name>
</gene>
<evidence type="ECO:0000313" key="6">
    <source>
        <dbReference type="Proteomes" id="UP000298805"/>
    </source>
</evidence>
<dbReference type="InterPro" id="IPR050345">
    <property type="entry name" value="Aliph_Amidase/BUP"/>
</dbReference>
<dbReference type="PANTHER" id="PTHR43674:SF2">
    <property type="entry name" value="BETA-UREIDOPROPIONASE"/>
    <property type="match status" value="1"/>
</dbReference>
<dbReference type="InterPro" id="IPR003010">
    <property type="entry name" value="C-N_Hydrolase"/>
</dbReference>
<reference evidence="6" key="1">
    <citation type="submission" date="2018-03" db="EMBL/GenBank/DDBJ databases">
        <title>A comparative analysis of the Nautiliaceae.</title>
        <authorList>
            <person name="Grosche A."/>
            <person name="Smedile F."/>
            <person name="Vetriani C."/>
        </authorList>
    </citation>
    <scope>NUCLEOTIDE SEQUENCE [LARGE SCALE GENOMIC DNA]</scope>
    <source>
        <strain evidence="6">TB6</strain>
    </source>
</reference>
<keyword evidence="6" id="KW-1185">Reference proteome</keyword>
<dbReference type="EMBL" id="CP027432">
    <property type="protein sequence ID" value="QCI27666.1"/>
    <property type="molecule type" value="Genomic_DNA"/>
</dbReference>
<protein>
    <submittedName>
        <fullName evidence="3">Carbon-nitrogen hydrolase</fullName>
    </submittedName>
    <submittedName>
        <fullName evidence="4">N-carbamoylputrescine amidase</fullName>
    </submittedName>
</protein>
<reference evidence="4 5" key="2">
    <citation type="submission" date="2018-11" db="EMBL/GenBank/DDBJ databases">
        <title>Genomic Encyclopedia of Type Strains, Phase IV (KMG-IV): sequencing the most valuable type-strain genomes for metagenomic binning, comparative biology and taxonomic classification.</title>
        <authorList>
            <person name="Goeker M."/>
        </authorList>
    </citation>
    <scope>NUCLEOTIDE SEQUENCE [LARGE SCALE GENOMIC DNA]</scope>
    <source>
        <strain evidence="4 5">DSM 27783</strain>
    </source>
</reference>
<dbReference type="PANTHER" id="PTHR43674">
    <property type="entry name" value="NITRILASE C965.09-RELATED"/>
    <property type="match status" value="1"/>
</dbReference>
<dbReference type="GO" id="GO:0050126">
    <property type="term" value="F:N-carbamoylputrescine amidase activity"/>
    <property type="evidence" value="ECO:0007669"/>
    <property type="project" value="TreeGrafter"/>
</dbReference>
<evidence type="ECO:0000313" key="3">
    <source>
        <dbReference type="EMBL" id="QCI27666.1"/>
    </source>
</evidence>
<dbReference type="InterPro" id="IPR036526">
    <property type="entry name" value="C-N_Hydrolase_sf"/>
</dbReference>
<reference evidence="3" key="3">
    <citation type="submission" date="2019-06" db="EMBL/GenBank/DDBJ databases">
        <title>A comparative analysis of the Nautiliaceae.</title>
        <authorList>
            <person name="Grosche A."/>
            <person name="Smedile F."/>
            <person name="Vetriani C."/>
        </authorList>
    </citation>
    <scope>NUCLEOTIDE SEQUENCE</scope>
    <source>
        <strain evidence="3">TB6</strain>
    </source>
</reference>
<dbReference type="FunFam" id="3.60.110.10:FF:000010">
    <property type="entry name" value="Carbon-nitrogen hydrolase"/>
    <property type="match status" value="1"/>
</dbReference>
<dbReference type="RefSeq" id="WP_123352542.1">
    <property type="nucleotide sequence ID" value="NZ_CP027432.2"/>
</dbReference>
<dbReference type="GO" id="GO:0033388">
    <property type="term" value="P:putrescine biosynthetic process from arginine"/>
    <property type="evidence" value="ECO:0007669"/>
    <property type="project" value="TreeGrafter"/>
</dbReference>